<reference evidence="2 3" key="1">
    <citation type="submission" date="2021-03" db="EMBL/GenBank/DDBJ databases">
        <title>Genomic Encyclopedia of Type Strains, Phase IV (KMG-IV): sequencing the most valuable type-strain genomes for metagenomic binning, comparative biology and taxonomic classification.</title>
        <authorList>
            <person name="Goeker M."/>
        </authorList>
    </citation>
    <scope>NUCLEOTIDE SEQUENCE [LARGE SCALE GENOMIC DNA]</scope>
    <source>
        <strain evidence="2 3">DSM 24738</strain>
    </source>
</reference>
<dbReference type="PANTHER" id="PTHR39179:SF3">
    <property type="entry name" value="COTS-RELATED PROTEIN"/>
    <property type="match status" value="1"/>
</dbReference>
<comment type="caution">
    <text evidence="2">The sequence shown here is derived from an EMBL/GenBank/DDBJ whole genome shotgun (WGS) entry which is preliminary data.</text>
</comment>
<dbReference type="Pfam" id="PF01636">
    <property type="entry name" value="APH"/>
    <property type="match status" value="1"/>
</dbReference>
<dbReference type="InterPro" id="IPR011009">
    <property type="entry name" value="Kinase-like_dom_sf"/>
</dbReference>
<proteinExistence type="predicted"/>
<name>A0ABS4GK02_9BACL</name>
<keyword evidence="2" id="KW-0167">Capsid protein</keyword>
<accession>A0ABS4GK02</accession>
<dbReference type="Gene3D" id="3.90.1200.10">
    <property type="match status" value="1"/>
</dbReference>
<keyword evidence="2" id="KW-0946">Virion</keyword>
<dbReference type="InterPro" id="IPR002575">
    <property type="entry name" value="Aminoglycoside_PTrfase"/>
</dbReference>
<dbReference type="RefSeq" id="WP_209808399.1">
    <property type="nucleotide sequence ID" value="NZ_JAGGKT010000001.1"/>
</dbReference>
<protein>
    <submittedName>
        <fullName evidence="2">CotS family spore coat protein</fullName>
    </submittedName>
</protein>
<evidence type="ECO:0000313" key="2">
    <source>
        <dbReference type="EMBL" id="MBP1930427.1"/>
    </source>
</evidence>
<feature type="domain" description="Aminoglycoside phosphotransferase" evidence="1">
    <location>
        <begin position="122"/>
        <end position="253"/>
    </location>
</feature>
<keyword evidence="3" id="KW-1185">Reference proteome</keyword>
<dbReference type="SUPFAM" id="SSF56112">
    <property type="entry name" value="Protein kinase-like (PK-like)"/>
    <property type="match status" value="1"/>
</dbReference>
<dbReference type="InterPro" id="IPR047175">
    <property type="entry name" value="CotS-like"/>
</dbReference>
<evidence type="ECO:0000313" key="3">
    <source>
        <dbReference type="Proteomes" id="UP001519343"/>
    </source>
</evidence>
<organism evidence="2 3">
    <name type="scientific">Ammoniphilus resinae</name>
    <dbReference type="NCBI Taxonomy" id="861532"/>
    <lineage>
        <taxon>Bacteria</taxon>
        <taxon>Bacillati</taxon>
        <taxon>Bacillota</taxon>
        <taxon>Bacilli</taxon>
        <taxon>Bacillales</taxon>
        <taxon>Paenibacillaceae</taxon>
        <taxon>Aneurinibacillus group</taxon>
        <taxon>Ammoniphilus</taxon>
    </lineage>
</organism>
<dbReference type="Gene3D" id="3.30.200.20">
    <property type="entry name" value="Phosphorylase Kinase, domain 1"/>
    <property type="match status" value="1"/>
</dbReference>
<gene>
    <name evidence="2" type="ORF">J2Z37_000414</name>
</gene>
<sequence>MQADLIQKMQKQWRRHVKSVKRIRKALFVDTFQGPIFVKGYDSLQKVEWVVFLTEKLREKGFKRTLQYVYTKDQLPYIPHEGRYYVATKPIPGRDAQYDTFHDIVLTVSCLAEFHYHAQQIKGGPVYPEASVPILDKWEDRLQRFQTIIERMKRSRSLGTLEKRIIKISPYIIQEAQSALDFTKRSPIEQEYRQSLIDHCVAHRDLASHNFRIGDQTYLIDYDTAMYDNQLLDLVQMMNRTLDQQAWNLDIFATMIEQYQRWKPLNDQQLSLAYLLLRYPDNFMREVIGLYGGRPALVSKKIDAYLTMIMKNWSHRMTFFQGSRHFFREEADSDSSIVV</sequence>
<dbReference type="PANTHER" id="PTHR39179">
    <property type="entry name" value="SPORE COAT PROTEIN I"/>
    <property type="match status" value="1"/>
</dbReference>
<dbReference type="Proteomes" id="UP001519343">
    <property type="component" value="Unassembled WGS sequence"/>
</dbReference>
<evidence type="ECO:0000259" key="1">
    <source>
        <dbReference type="Pfam" id="PF01636"/>
    </source>
</evidence>
<dbReference type="EMBL" id="JAGGKT010000001">
    <property type="protein sequence ID" value="MBP1930427.1"/>
    <property type="molecule type" value="Genomic_DNA"/>
</dbReference>